<reference evidence="3" key="1">
    <citation type="journal article" date="2019" name="Int. J. Syst. Evol. Microbiol.">
        <title>The Global Catalogue of Microorganisms (GCM) 10K type strain sequencing project: providing services to taxonomists for standard genome sequencing and annotation.</title>
        <authorList>
            <consortium name="The Broad Institute Genomics Platform"/>
            <consortium name="The Broad Institute Genome Sequencing Center for Infectious Disease"/>
            <person name="Wu L."/>
            <person name="Ma J."/>
        </authorList>
    </citation>
    <scope>NUCLEOTIDE SEQUENCE [LARGE SCALE GENOMIC DNA]</scope>
    <source>
        <strain evidence="3">JCM 17939</strain>
    </source>
</reference>
<feature type="transmembrane region" description="Helical" evidence="1">
    <location>
        <begin position="46"/>
        <end position="64"/>
    </location>
</feature>
<protein>
    <submittedName>
        <fullName evidence="2">Uncharacterized protein</fullName>
    </submittedName>
</protein>
<accession>A0ABP8URP4</accession>
<organism evidence="2 3">
    <name type="scientific">Actinoallomurus vinaceus</name>
    <dbReference type="NCBI Taxonomy" id="1080074"/>
    <lineage>
        <taxon>Bacteria</taxon>
        <taxon>Bacillati</taxon>
        <taxon>Actinomycetota</taxon>
        <taxon>Actinomycetes</taxon>
        <taxon>Streptosporangiales</taxon>
        <taxon>Thermomonosporaceae</taxon>
        <taxon>Actinoallomurus</taxon>
    </lineage>
</organism>
<keyword evidence="1" id="KW-1133">Transmembrane helix</keyword>
<keyword evidence="1" id="KW-0472">Membrane</keyword>
<comment type="caution">
    <text evidence="2">The sequence shown here is derived from an EMBL/GenBank/DDBJ whole genome shotgun (WGS) entry which is preliminary data.</text>
</comment>
<feature type="transmembrane region" description="Helical" evidence="1">
    <location>
        <begin position="12"/>
        <end position="34"/>
    </location>
</feature>
<proteinExistence type="predicted"/>
<keyword evidence="3" id="KW-1185">Reference proteome</keyword>
<sequence>MSVSAARDHLFRWFFARLCLYLVIGLLVILALSFENGDGWVSEMRHGIVPWVSIAVISEVFRWLSRRGRASAPNP</sequence>
<evidence type="ECO:0000256" key="1">
    <source>
        <dbReference type="SAM" id="Phobius"/>
    </source>
</evidence>
<evidence type="ECO:0000313" key="2">
    <source>
        <dbReference type="EMBL" id="GAA4637824.1"/>
    </source>
</evidence>
<name>A0ABP8URP4_9ACTN</name>
<gene>
    <name evidence="2" type="ORF">GCM10023196_093200</name>
</gene>
<dbReference type="Proteomes" id="UP001501442">
    <property type="component" value="Unassembled WGS sequence"/>
</dbReference>
<dbReference type="EMBL" id="BAABHK010000020">
    <property type="protein sequence ID" value="GAA4637824.1"/>
    <property type="molecule type" value="Genomic_DNA"/>
</dbReference>
<keyword evidence="1" id="KW-0812">Transmembrane</keyword>
<evidence type="ECO:0000313" key="3">
    <source>
        <dbReference type="Proteomes" id="UP001501442"/>
    </source>
</evidence>